<sequence length="42" mass="4872">MILTKLELISEWLFNNNYWPIGKNDYGGAYILKYLAISFSNG</sequence>
<dbReference type="AlphaFoldDB" id="A0A484I6I4"/>
<accession>A0A484I6I4</accession>
<keyword evidence="2" id="KW-1185">Reference proteome</keyword>
<dbReference type="EMBL" id="LR216287">
    <property type="protein sequence ID" value="VFJ12788.1"/>
    <property type="molecule type" value="Genomic_DNA"/>
</dbReference>
<gene>
    <name evidence="1" type="ORF">NFRAN_0467</name>
</gene>
<organism evidence="1 2">
    <name type="scientific">Candidatus Nitrosocosmicus franklandianus</name>
    <dbReference type="NCBI Taxonomy" id="1798806"/>
    <lineage>
        <taxon>Archaea</taxon>
        <taxon>Nitrososphaerota</taxon>
        <taxon>Nitrososphaeria</taxon>
        <taxon>Nitrososphaerales</taxon>
        <taxon>Nitrososphaeraceae</taxon>
        <taxon>Candidatus Nitrosocosmicus</taxon>
    </lineage>
</organism>
<name>A0A484I6I4_9ARCH</name>
<evidence type="ECO:0000313" key="2">
    <source>
        <dbReference type="Proteomes" id="UP000294299"/>
    </source>
</evidence>
<proteinExistence type="predicted"/>
<reference evidence="1 2" key="1">
    <citation type="submission" date="2019-02" db="EMBL/GenBank/DDBJ databases">
        <authorList>
            <person name="Lehtovirta-Morley E L."/>
        </authorList>
    </citation>
    <scope>NUCLEOTIDE SEQUENCE [LARGE SCALE GENOMIC DNA]</scope>
    <source>
        <strain evidence="1">NFRAN1</strain>
    </source>
</reference>
<dbReference type="KEGG" id="nfn:NFRAN_0467"/>
<protein>
    <submittedName>
        <fullName evidence="1">Uncharacterized protein</fullName>
    </submittedName>
</protein>
<dbReference type="Proteomes" id="UP000294299">
    <property type="component" value="Chromosome NFRAN"/>
</dbReference>
<evidence type="ECO:0000313" key="1">
    <source>
        <dbReference type="EMBL" id="VFJ12788.1"/>
    </source>
</evidence>